<accession>A0A482WTD0</accession>
<organism evidence="1 2">
    <name type="scientific">Laodelphax striatellus</name>
    <name type="common">Small brown planthopper</name>
    <name type="synonym">Delphax striatella</name>
    <dbReference type="NCBI Taxonomy" id="195883"/>
    <lineage>
        <taxon>Eukaryota</taxon>
        <taxon>Metazoa</taxon>
        <taxon>Ecdysozoa</taxon>
        <taxon>Arthropoda</taxon>
        <taxon>Hexapoda</taxon>
        <taxon>Insecta</taxon>
        <taxon>Pterygota</taxon>
        <taxon>Neoptera</taxon>
        <taxon>Paraneoptera</taxon>
        <taxon>Hemiptera</taxon>
        <taxon>Auchenorrhyncha</taxon>
        <taxon>Fulgoroidea</taxon>
        <taxon>Delphacidae</taxon>
        <taxon>Criomorphinae</taxon>
        <taxon>Laodelphax</taxon>
    </lineage>
</organism>
<dbReference type="EMBL" id="QKKF02025464">
    <property type="protein sequence ID" value="RZF36859.1"/>
    <property type="molecule type" value="Genomic_DNA"/>
</dbReference>
<evidence type="ECO:0000313" key="1">
    <source>
        <dbReference type="EMBL" id="RZF36859.1"/>
    </source>
</evidence>
<proteinExistence type="predicted"/>
<name>A0A482WTD0_LAOST</name>
<dbReference type="InParanoid" id="A0A482WTD0"/>
<gene>
    <name evidence="1" type="ORF">LSTR_LSTR004547</name>
</gene>
<keyword evidence="2" id="KW-1185">Reference proteome</keyword>
<dbReference type="AlphaFoldDB" id="A0A482WTD0"/>
<dbReference type="Proteomes" id="UP000291343">
    <property type="component" value="Unassembled WGS sequence"/>
</dbReference>
<protein>
    <submittedName>
        <fullName evidence="1">Uncharacterized protein</fullName>
    </submittedName>
</protein>
<evidence type="ECO:0000313" key="2">
    <source>
        <dbReference type="Proteomes" id="UP000291343"/>
    </source>
</evidence>
<reference evidence="1 2" key="1">
    <citation type="journal article" date="2017" name="Gigascience">
        <title>Genome sequence of the small brown planthopper, Laodelphax striatellus.</title>
        <authorList>
            <person name="Zhu J."/>
            <person name="Jiang F."/>
            <person name="Wang X."/>
            <person name="Yang P."/>
            <person name="Bao Y."/>
            <person name="Zhao W."/>
            <person name="Wang W."/>
            <person name="Lu H."/>
            <person name="Wang Q."/>
            <person name="Cui N."/>
            <person name="Li J."/>
            <person name="Chen X."/>
            <person name="Luo L."/>
            <person name="Yu J."/>
            <person name="Kang L."/>
            <person name="Cui F."/>
        </authorList>
    </citation>
    <scope>NUCLEOTIDE SEQUENCE [LARGE SCALE GENOMIC DNA]</scope>
    <source>
        <strain evidence="1">Lst14</strain>
    </source>
</reference>
<sequence>MWYSLGTRRLRKSVVSACLGGGRRCRPMVASVAKAESIAGSAQPRRRIQCQCLLLLPTSLVVSLLCTSQRQLFRSFPGSCNHVLEPSILCT</sequence>
<comment type="caution">
    <text evidence="1">The sequence shown here is derived from an EMBL/GenBank/DDBJ whole genome shotgun (WGS) entry which is preliminary data.</text>
</comment>